<feature type="region of interest" description="Disordered" evidence="1">
    <location>
        <begin position="1"/>
        <end position="31"/>
    </location>
</feature>
<evidence type="ECO:0000313" key="3">
    <source>
        <dbReference type="Proteomes" id="UP000503349"/>
    </source>
</evidence>
<dbReference type="EMBL" id="CM015728">
    <property type="protein sequence ID" value="KAF3701655.1"/>
    <property type="molecule type" value="Genomic_DNA"/>
</dbReference>
<evidence type="ECO:0000313" key="2">
    <source>
        <dbReference type="EMBL" id="KAF3701655.1"/>
    </source>
</evidence>
<dbReference type="Proteomes" id="UP000503349">
    <property type="component" value="Chromosome 17"/>
</dbReference>
<reference evidence="2 3" key="1">
    <citation type="submission" date="2019-02" db="EMBL/GenBank/DDBJ databases">
        <title>Opniocepnalus argus genome.</title>
        <authorList>
            <person name="Zhou C."/>
            <person name="Xiao S."/>
        </authorList>
    </citation>
    <scope>NUCLEOTIDE SEQUENCE [LARGE SCALE GENOMIC DNA]</scope>
    <source>
        <strain evidence="2">OARG1902GOOAL</strain>
        <tissue evidence="2">Muscle</tissue>
    </source>
</reference>
<protein>
    <submittedName>
        <fullName evidence="2">Uncharacterized protein</fullName>
    </submittedName>
</protein>
<keyword evidence="3" id="KW-1185">Reference proteome</keyword>
<gene>
    <name evidence="2" type="ORF">EXN66_Car017343</name>
</gene>
<sequence>MDTREDKQTEGLSWEDNASSRRKDLSQRLLRGPGWKDRRKLASEGVKLRKRRAASVLVLTAVCTVC</sequence>
<organism evidence="2 3">
    <name type="scientific">Channa argus</name>
    <name type="common">Northern snakehead</name>
    <name type="synonym">Ophicephalus argus</name>
    <dbReference type="NCBI Taxonomy" id="215402"/>
    <lineage>
        <taxon>Eukaryota</taxon>
        <taxon>Metazoa</taxon>
        <taxon>Chordata</taxon>
        <taxon>Craniata</taxon>
        <taxon>Vertebrata</taxon>
        <taxon>Euteleostomi</taxon>
        <taxon>Actinopterygii</taxon>
        <taxon>Neopterygii</taxon>
        <taxon>Teleostei</taxon>
        <taxon>Neoteleostei</taxon>
        <taxon>Acanthomorphata</taxon>
        <taxon>Anabantaria</taxon>
        <taxon>Anabantiformes</taxon>
        <taxon>Channoidei</taxon>
        <taxon>Channidae</taxon>
        <taxon>Channa</taxon>
    </lineage>
</organism>
<proteinExistence type="predicted"/>
<accession>A0A6G1QGH0</accession>
<dbReference type="AlphaFoldDB" id="A0A6G1QGH0"/>
<evidence type="ECO:0000256" key="1">
    <source>
        <dbReference type="SAM" id="MobiDB-lite"/>
    </source>
</evidence>
<reference evidence="3" key="2">
    <citation type="submission" date="2019-02" db="EMBL/GenBank/DDBJ databases">
        <title>Opniocepnalus argus Var Kimnra genome.</title>
        <authorList>
            <person name="Zhou C."/>
            <person name="Xiao S."/>
        </authorList>
    </citation>
    <scope>NUCLEOTIDE SEQUENCE [LARGE SCALE GENOMIC DNA]</scope>
</reference>
<name>A0A6G1QGH0_CHAAH</name>